<dbReference type="PANTHER" id="PTHR45937:SF1">
    <property type="entry name" value="ASPARAGINE SYNTHETASE DOMAIN-CONTAINING PROTEIN 1"/>
    <property type="match status" value="1"/>
</dbReference>
<proteinExistence type="predicted"/>
<organism evidence="6 7">
    <name type="scientific">Rhodotorula taiwanensis</name>
    <dbReference type="NCBI Taxonomy" id="741276"/>
    <lineage>
        <taxon>Eukaryota</taxon>
        <taxon>Fungi</taxon>
        <taxon>Dikarya</taxon>
        <taxon>Basidiomycota</taxon>
        <taxon>Pucciniomycotina</taxon>
        <taxon>Microbotryomycetes</taxon>
        <taxon>Sporidiobolales</taxon>
        <taxon>Sporidiobolaceae</taxon>
        <taxon>Rhodotorula</taxon>
    </lineage>
</organism>
<dbReference type="InterPro" id="IPR001962">
    <property type="entry name" value="Asn_synthase"/>
</dbReference>
<feature type="region of interest" description="Disordered" evidence="4">
    <location>
        <begin position="315"/>
        <end position="364"/>
    </location>
</feature>
<name>A0A2S5B6D8_9BASI</name>
<dbReference type="SUPFAM" id="SSF52402">
    <property type="entry name" value="Adenine nucleotide alpha hydrolases-like"/>
    <property type="match status" value="1"/>
</dbReference>
<evidence type="ECO:0000313" key="7">
    <source>
        <dbReference type="Proteomes" id="UP000237144"/>
    </source>
</evidence>
<comment type="caution">
    <text evidence="6">The sequence shown here is derived from an EMBL/GenBank/DDBJ whole genome shotgun (WGS) entry which is preliminary data.</text>
</comment>
<feature type="compositionally biased region" description="Basic residues" evidence="4">
    <location>
        <begin position="323"/>
        <end position="333"/>
    </location>
</feature>
<keyword evidence="1" id="KW-0028">Amino-acid biosynthesis</keyword>
<dbReference type="CDD" id="cd01991">
    <property type="entry name" value="Asn_synthase_B_C"/>
    <property type="match status" value="1"/>
</dbReference>
<keyword evidence="3" id="KW-0315">Glutamine amidotransferase</keyword>
<feature type="domain" description="Asparagine synthetase" evidence="5">
    <location>
        <begin position="451"/>
        <end position="592"/>
    </location>
</feature>
<dbReference type="InterPro" id="IPR029055">
    <property type="entry name" value="Ntn_hydrolases_N"/>
</dbReference>
<dbReference type="Gene3D" id="3.60.20.10">
    <property type="entry name" value="Glutamine Phosphoribosylpyrophosphate, subunit 1, domain 1"/>
    <property type="match status" value="1"/>
</dbReference>
<dbReference type="AlphaFoldDB" id="A0A2S5B6D8"/>
<dbReference type="Pfam" id="PF00733">
    <property type="entry name" value="Asn_synthase"/>
    <property type="match status" value="1"/>
</dbReference>
<protein>
    <recommendedName>
        <fullName evidence="5">Asparagine synthetase domain-containing protein</fullName>
    </recommendedName>
</protein>
<dbReference type="GO" id="GO:0006529">
    <property type="term" value="P:asparagine biosynthetic process"/>
    <property type="evidence" value="ECO:0007669"/>
    <property type="project" value="UniProtKB-KW"/>
</dbReference>
<dbReference type="EMBL" id="PJQD01000050">
    <property type="protein sequence ID" value="POY72354.1"/>
    <property type="molecule type" value="Genomic_DNA"/>
</dbReference>
<dbReference type="OrthoDB" id="10252281at2759"/>
<dbReference type="STRING" id="741276.A0A2S5B6D8"/>
<evidence type="ECO:0000313" key="6">
    <source>
        <dbReference type="EMBL" id="POY72354.1"/>
    </source>
</evidence>
<dbReference type="InterPro" id="IPR014729">
    <property type="entry name" value="Rossmann-like_a/b/a_fold"/>
</dbReference>
<evidence type="ECO:0000256" key="3">
    <source>
        <dbReference type="ARBA" id="ARBA00022962"/>
    </source>
</evidence>
<keyword evidence="7" id="KW-1185">Reference proteome</keyword>
<gene>
    <name evidence="6" type="ORF">BMF94_4656</name>
</gene>
<reference evidence="6 7" key="1">
    <citation type="journal article" date="2018" name="Front. Microbiol.">
        <title>Prospects for Fungal Bioremediation of Acidic Radioactive Waste Sites: Characterization and Genome Sequence of Rhodotorula taiwanensis MD1149.</title>
        <authorList>
            <person name="Tkavc R."/>
            <person name="Matrosova V.Y."/>
            <person name="Grichenko O.E."/>
            <person name="Gostincar C."/>
            <person name="Volpe R.P."/>
            <person name="Klimenkova P."/>
            <person name="Gaidamakova E.K."/>
            <person name="Zhou C.E."/>
            <person name="Stewart B.J."/>
            <person name="Lyman M.G."/>
            <person name="Malfatti S.A."/>
            <person name="Rubinfeld B."/>
            <person name="Courtot M."/>
            <person name="Singh J."/>
            <person name="Dalgard C.L."/>
            <person name="Hamilton T."/>
            <person name="Frey K.G."/>
            <person name="Gunde-Cimerman N."/>
            <person name="Dugan L."/>
            <person name="Daly M.J."/>
        </authorList>
    </citation>
    <scope>NUCLEOTIDE SEQUENCE [LARGE SCALE GENOMIC DNA]</scope>
    <source>
        <strain evidence="6 7">MD1149</strain>
    </source>
</reference>
<dbReference type="Gene3D" id="3.40.50.620">
    <property type="entry name" value="HUPs"/>
    <property type="match status" value="1"/>
</dbReference>
<evidence type="ECO:0000259" key="5">
    <source>
        <dbReference type="Pfam" id="PF00733"/>
    </source>
</evidence>
<feature type="compositionally biased region" description="Polar residues" evidence="4">
    <location>
        <begin position="346"/>
        <end position="357"/>
    </location>
</feature>
<evidence type="ECO:0000256" key="1">
    <source>
        <dbReference type="ARBA" id="ARBA00022605"/>
    </source>
</evidence>
<accession>A0A2S5B6D8</accession>
<sequence length="611" mass="67337">MCGIAFSLEVIDAARDSSQTDAIWQSYTDAVRSRGPDASDSFIRRLENSSGSQLQLRFHGSVLHMRGDQVTPQPLVAENGDVLLWNGEVFDGLEIGEHENDGRKLLDRIEQLGPANFLEAIAPVEGPYAFVYFAASTGILYYGRDPLGRRSLLHRSDQGSSTFALVSNAPIGNAGPQDWTEVDCAAIHSLKLGDWPAAPESRSFVYPFDRLNPALPRLGDAVPMTRMLPPGPVIGPKLMDVVHTFLAELERAVRARVATVPPFPPPPAARIAVLFSGGIDCTVVAAVLDRVLPQSESIDLVNVAFENPRSLNAREFAQQHPPKPSRRGIRGPRWKTGDSEVPASTEPISTDTEQSSAPLGPYDVPDRLTAREAWQELRTLRPDRQWNLVEVDVPYQEMLEHRQRVVDLMKPQNTVMDLSISLAFYFAARGQGHLATAGPDQQEPPEYTSRARVLLSGLGADEVLGGYARHRRAFSQPVAPAVNGGTDEQPVPGPPVNQNWQALLAELQMDLDRLPTRNLGRDDRIISTHGKEARYPLLAGHVVDFLARQPVWYKADMRFEEGVGDKMLLRILARELGLREAGRRKKRAIHFGARTAKMDLGDGKAKGTDLL</sequence>
<evidence type="ECO:0000256" key="4">
    <source>
        <dbReference type="SAM" id="MobiDB-lite"/>
    </source>
</evidence>
<evidence type="ECO:0000256" key="2">
    <source>
        <dbReference type="ARBA" id="ARBA00022888"/>
    </source>
</evidence>
<dbReference type="SUPFAM" id="SSF56235">
    <property type="entry name" value="N-terminal nucleophile aminohydrolases (Ntn hydrolases)"/>
    <property type="match status" value="1"/>
</dbReference>
<dbReference type="PANTHER" id="PTHR45937">
    <property type="entry name" value="ASPARAGINE SYNTHETASE DOMAIN-CONTAINING PROTEIN 1"/>
    <property type="match status" value="1"/>
</dbReference>
<dbReference type="GO" id="GO:0004066">
    <property type="term" value="F:asparagine synthase (glutamine-hydrolyzing) activity"/>
    <property type="evidence" value="ECO:0007669"/>
    <property type="project" value="InterPro"/>
</dbReference>
<keyword evidence="2" id="KW-0061">Asparagine biosynthesis</keyword>
<dbReference type="Proteomes" id="UP000237144">
    <property type="component" value="Unassembled WGS sequence"/>
</dbReference>
<dbReference type="InterPro" id="IPR051857">
    <property type="entry name" value="Asn_synthetase_domain"/>
</dbReference>